<gene>
    <name evidence="1" type="ORF">LOY88_001643</name>
</gene>
<reference evidence="1" key="1">
    <citation type="journal article" date="2022" name="bioRxiv">
        <title>Population genetic analysis of Ophidiomyces ophidiicola, the causative agent of snake fungal disease, indicates recent introductions to the USA.</title>
        <authorList>
            <person name="Ladner J.T."/>
            <person name="Palmer J.M."/>
            <person name="Ettinger C.L."/>
            <person name="Stajich J.E."/>
            <person name="Farrell T.M."/>
            <person name="Glorioso B.M."/>
            <person name="Lawson B."/>
            <person name="Price S.J."/>
            <person name="Stengle A.G."/>
            <person name="Grear D.A."/>
            <person name="Lorch J.M."/>
        </authorList>
    </citation>
    <scope>NUCLEOTIDE SEQUENCE</scope>
    <source>
        <strain evidence="1">NWHC 24266-5</strain>
    </source>
</reference>
<evidence type="ECO:0000313" key="1">
    <source>
        <dbReference type="EMBL" id="KAI2390309.1"/>
    </source>
</evidence>
<protein>
    <submittedName>
        <fullName evidence="1">Uncharacterized protein</fullName>
    </submittedName>
</protein>
<proteinExistence type="predicted"/>
<accession>A0ACB8V1E6</accession>
<dbReference type="EMBL" id="JALBCA010000018">
    <property type="protein sequence ID" value="KAI2390309.1"/>
    <property type="molecule type" value="Genomic_DNA"/>
</dbReference>
<comment type="caution">
    <text evidence="1">The sequence shown here is derived from an EMBL/GenBank/DDBJ whole genome shotgun (WGS) entry which is preliminary data.</text>
</comment>
<sequence>MKTTIPSDVWESKKDEITNWYKVEEWPLKQVIKKVRCDSFDPTETQLRSRLKKWGVTKPNRQRRQKPESPTNDSKATKTAMPQKRAIDPLVPSFHRPVASHTVTENSDRWAFQSTNQEYLLENPVFLQSEQTHVAFAMRPAHIAVSGANTSLHQLQQPAYAYSTPSNSFGQPYQLPNPISDTNTTAGIAAQVLPTPSFSNTSSQYSAGLPSHAQSRDHIHHEGPSVLPPEHWVYTSTEQRFPSDAYHHVTHPPFVSSASGPPLIRDESPAVHSYDEKISPCSQDDFESIPDLRNWKRASKIADLQGNIVTRVANRPPRVRKPKVDREKSDTPKEIRRVYAEAQRSNDMEISPLIPSSLTEQTVHVGIPFSGTTGEYILSTSTGLDAKPAR</sequence>
<organism evidence="1">
    <name type="scientific">Ophidiomyces ophidiicola</name>
    <dbReference type="NCBI Taxonomy" id="1387563"/>
    <lineage>
        <taxon>Eukaryota</taxon>
        <taxon>Fungi</taxon>
        <taxon>Dikarya</taxon>
        <taxon>Ascomycota</taxon>
        <taxon>Pezizomycotina</taxon>
        <taxon>Eurotiomycetes</taxon>
        <taxon>Eurotiomycetidae</taxon>
        <taxon>Onygenales</taxon>
        <taxon>Onygenaceae</taxon>
        <taxon>Ophidiomyces</taxon>
    </lineage>
</organism>
<name>A0ACB8V1E6_9EURO</name>